<dbReference type="Proteomes" id="UP000694569">
    <property type="component" value="Unplaced"/>
</dbReference>
<protein>
    <recommendedName>
        <fullName evidence="3">Chemokine interleukin-8-like domain-containing protein</fullName>
    </recommendedName>
</protein>
<dbReference type="PRINTS" id="PR00437">
    <property type="entry name" value="SMALLCYTKCXC"/>
</dbReference>
<evidence type="ECO:0000256" key="1">
    <source>
        <dbReference type="ARBA" id="ARBA00022514"/>
    </source>
</evidence>
<accession>A0A8C5LRE3</accession>
<reference evidence="4" key="1">
    <citation type="submission" date="2025-08" db="UniProtKB">
        <authorList>
            <consortium name="Ensembl"/>
        </authorList>
    </citation>
    <scope>IDENTIFICATION</scope>
</reference>
<keyword evidence="2" id="KW-0732">Signal</keyword>
<dbReference type="Ensembl" id="ENSLLET00000002953.1">
    <property type="protein sequence ID" value="ENSLLEP00000002832.1"/>
    <property type="gene ID" value="ENSLLEG00000001845.1"/>
</dbReference>
<dbReference type="GO" id="GO:0008009">
    <property type="term" value="F:chemokine activity"/>
    <property type="evidence" value="ECO:0007669"/>
    <property type="project" value="InterPro"/>
</dbReference>
<feature type="domain" description="Chemokine interleukin-8-like" evidence="3">
    <location>
        <begin position="29"/>
        <end position="90"/>
    </location>
</feature>
<dbReference type="PRINTS" id="PR00436">
    <property type="entry name" value="INTERLEUKIN8"/>
</dbReference>
<proteinExistence type="predicted"/>
<evidence type="ECO:0000313" key="5">
    <source>
        <dbReference type="Proteomes" id="UP000694569"/>
    </source>
</evidence>
<dbReference type="Pfam" id="PF00048">
    <property type="entry name" value="IL8"/>
    <property type="match status" value="1"/>
</dbReference>
<organism evidence="4 5">
    <name type="scientific">Leptobrachium leishanense</name>
    <name type="common">Leishan spiny toad</name>
    <dbReference type="NCBI Taxonomy" id="445787"/>
    <lineage>
        <taxon>Eukaryota</taxon>
        <taxon>Metazoa</taxon>
        <taxon>Chordata</taxon>
        <taxon>Craniata</taxon>
        <taxon>Vertebrata</taxon>
        <taxon>Euteleostomi</taxon>
        <taxon>Amphibia</taxon>
        <taxon>Batrachia</taxon>
        <taxon>Anura</taxon>
        <taxon>Pelobatoidea</taxon>
        <taxon>Megophryidae</taxon>
        <taxon>Leptobrachium</taxon>
    </lineage>
</organism>
<dbReference type="InterPro" id="IPR036048">
    <property type="entry name" value="Interleukin_8-like_sf"/>
</dbReference>
<dbReference type="AlphaFoldDB" id="A0A8C5LRE3"/>
<dbReference type="InterPro" id="IPR001089">
    <property type="entry name" value="Chemokine_CXC"/>
</dbReference>
<dbReference type="Gene3D" id="2.40.50.40">
    <property type="match status" value="1"/>
</dbReference>
<dbReference type="GO" id="GO:0006955">
    <property type="term" value="P:immune response"/>
    <property type="evidence" value="ECO:0007669"/>
    <property type="project" value="InterPro"/>
</dbReference>
<evidence type="ECO:0000313" key="4">
    <source>
        <dbReference type="Ensembl" id="ENSLLEP00000002832.1"/>
    </source>
</evidence>
<dbReference type="InterPro" id="IPR001811">
    <property type="entry name" value="Chemokine_IL8-like_dom"/>
</dbReference>
<dbReference type="SMART" id="SM00199">
    <property type="entry name" value="SCY"/>
    <property type="match status" value="1"/>
</dbReference>
<reference evidence="4" key="2">
    <citation type="submission" date="2025-09" db="UniProtKB">
        <authorList>
            <consortium name="Ensembl"/>
        </authorList>
    </citation>
    <scope>IDENTIFICATION</scope>
</reference>
<dbReference type="SUPFAM" id="SSF54117">
    <property type="entry name" value="Interleukin 8-like chemokines"/>
    <property type="match status" value="1"/>
</dbReference>
<keyword evidence="5" id="KW-1185">Reference proteome</keyword>
<sequence>MENKSYLIILCIFLLSASLIEGKTHTNYNKRCLCKKTIKKPKMNKIGEIKLYPISAACERIEIVATLKDGKKTICISPEAKQIKEIISGKKTYVINSKGIESYVMIHRTEQ</sequence>
<keyword evidence="1" id="KW-0202">Cytokine</keyword>
<name>A0A8C5LRE3_9ANUR</name>
<dbReference type="OrthoDB" id="9948647at2759"/>
<dbReference type="GeneTree" id="ENSGT01010000230237"/>
<feature type="chain" id="PRO_5034320658" description="Chemokine interleukin-8-like domain-containing protein" evidence="2">
    <location>
        <begin position="23"/>
        <end position="111"/>
    </location>
</feature>
<feature type="signal peptide" evidence="2">
    <location>
        <begin position="1"/>
        <end position="22"/>
    </location>
</feature>
<dbReference type="GO" id="GO:0005615">
    <property type="term" value="C:extracellular space"/>
    <property type="evidence" value="ECO:0007669"/>
    <property type="project" value="UniProtKB-KW"/>
</dbReference>
<evidence type="ECO:0000259" key="3">
    <source>
        <dbReference type="SMART" id="SM00199"/>
    </source>
</evidence>
<evidence type="ECO:0000256" key="2">
    <source>
        <dbReference type="SAM" id="SignalP"/>
    </source>
</evidence>